<keyword evidence="3" id="KW-1133">Transmembrane helix</keyword>
<feature type="compositionally biased region" description="Low complexity" evidence="2">
    <location>
        <begin position="1064"/>
        <end position="1079"/>
    </location>
</feature>
<dbReference type="OrthoDB" id="418613at2759"/>
<accession>A0A812I5N8</accession>
<feature type="transmembrane region" description="Helical" evidence="3">
    <location>
        <begin position="855"/>
        <end position="876"/>
    </location>
</feature>
<evidence type="ECO:0000256" key="2">
    <source>
        <dbReference type="SAM" id="MobiDB-lite"/>
    </source>
</evidence>
<dbReference type="GO" id="GO:0020037">
    <property type="term" value="F:heme binding"/>
    <property type="evidence" value="ECO:0007669"/>
    <property type="project" value="InterPro"/>
</dbReference>
<proteinExistence type="predicted"/>
<dbReference type="GO" id="GO:0019825">
    <property type="term" value="F:oxygen binding"/>
    <property type="evidence" value="ECO:0007669"/>
    <property type="project" value="InterPro"/>
</dbReference>
<dbReference type="Gene3D" id="1.10.490.10">
    <property type="entry name" value="Globins"/>
    <property type="match status" value="2"/>
</dbReference>
<dbReference type="CDD" id="cd01040">
    <property type="entry name" value="Mb-like"/>
    <property type="match status" value="2"/>
</dbReference>
<dbReference type="Proteomes" id="UP000604046">
    <property type="component" value="Unassembled WGS sequence"/>
</dbReference>
<dbReference type="InterPro" id="IPR024862">
    <property type="entry name" value="TRPV"/>
</dbReference>
<feature type="region of interest" description="Disordered" evidence="2">
    <location>
        <begin position="1"/>
        <end position="40"/>
    </location>
</feature>
<dbReference type="SUPFAM" id="SSF46458">
    <property type="entry name" value="Globin-like"/>
    <property type="match status" value="2"/>
</dbReference>
<keyword evidence="5" id="KW-1185">Reference proteome</keyword>
<feature type="transmembrane region" description="Helical" evidence="3">
    <location>
        <begin position="684"/>
        <end position="702"/>
    </location>
</feature>
<keyword evidence="1" id="KW-0677">Repeat</keyword>
<evidence type="ECO:0000256" key="1">
    <source>
        <dbReference type="ARBA" id="ARBA00022737"/>
    </source>
</evidence>
<feature type="transmembrane region" description="Helical" evidence="3">
    <location>
        <begin position="913"/>
        <end position="935"/>
    </location>
</feature>
<dbReference type="EMBL" id="CAJNDS010000157">
    <property type="protein sequence ID" value="CAE6971528.1"/>
    <property type="molecule type" value="Genomic_DNA"/>
</dbReference>
<dbReference type="GO" id="GO:0005216">
    <property type="term" value="F:monoatomic ion channel activity"/>
    <property type="evidence" value="ECO:0007669"/>
    <property type="project" value="InterPro"/>
</dbReference>
<evidence type="ECO:0000256" key="3">
    <source>
        <dbReference type="SAM" id="Phobius"/>
    </source>
</evidence>
<evidence type="ECO:0008006" key="6">
    <source>
        <dbReference type="Google" id="ProtNLM"/>
    </source>
</evidence>
<dbReference type="AlphaFoldDB" id="A0A812I5N8"/>
<comment type="caution">
    <text evidence="4">The sequence shown here is derived from an EMBL/GenBank/DDBJ whole genome shotgun (WGS) entry which is preliminary data.</text>
</comment>
<dbReference type="InterPro" id="IPR044399">
    <property type="entry name" value="Mb-like_M"/>
</dbReference>
<feature type="transmembrane region" description="Helical" evidence="3">
    <location>
        <begin position="883"/>
        <end position="901"/>
    </location>
</feature>
<evidence type="ECO:0000313" key="4">
    <source>
        <dbReference type="EMBL" id="CAE6971528.1"/>
    </source>
</evidence>
<dbReference type="InterPro" id="IPR009050">
    <property type="entry name" value="Globin-like_sf"/>
</dbReference>
<dbReference type="InterPro" id="IPR012292">
    <property type="entry name" value="Globin/Proto"/>
</dbReference>
<organism evidence="4 5">
    <name type="scientific">Symbiodinium natans</name>
    <dbReference type="NCBI Taxonomy" id="878477"/>
    <lineage>
        <taxon>Eukaryota</taxon>
        <taxon>Sar</taxon>
        <taxon>Alveolata</taxon>
        <taxon>Dinophyceae</taxon>
        <taxon>Suessiales</taxon>
        <taxon>Symbiodiniaceae</taxon>
        <taxon>Symbiodinium</taxon>
    </lineage>
</organism>
<feature type="region of interest" description="Disordered" evidence="2">
    <location>
        <begin position="220"/>
        <end position="258"/>
    </location>
</feature>
<dbReference type="GO" id="GO:0005886">
    <property type="term" value="C:plasma membrane"/>
    <property type="evidence" value="ECO:0007669"/>
    <property type="project" value="TreeGrafter"/>
</dbReference>
<name>A0A812I5N8_9DINO</name>
<reference evidence="4" key="1">
    <citation type="submission" date="2021-02" db="EMBL/GenBank/DDBJ databases">
        <authorList>
            <person name="Dougan E. K."/>
            <person name="Rhodes N."/>
            <person name="Thang M."/>
            <person name="Chan C."/>
        </authorList>
    </citation>
    <scope>NUCLEOTIDE SEQUENCE</scope>
</reference>
<dbReference type="GO" id="GO:0098703">
    <property type="term" value="P:calcium ion import across plasma membrane"/>
    <property type="evidence" value="ECO:0007669"/>
    <property type="project" value="TreeGrafter"/>
</dbReference>
<dbReference type="PANTHER" id="PTHR10582:SF2">
    <property type="entry name" value="INACTIVE"/>
    <property type="match status" value="1"/>
</dbReference>
<feature type="compositionally biased region" description="Acidic residues" evidence="2">
    <location>
        <begin position="231"/>
        <end position="240"/>
    </location>
</feature>
<feature type="transmembrane region" description="Helical" evidence="3">
    <location>
        <begin position="815"/>
        <end position="843"/>
    </location>
</feature>
<gene>
    <name evidence="4" type="ORF">SNAT2548_LOCUS2603</name>
</gene>
<sequence length="1088" mass="122251">MSEQVEDSSEYLEESESEEGGSSEVDGSDDDVDSEPDEEEAEVMRKWMQVNDKTFEEMELPPKVVTATQRAWNGFVSVFEKRETAADALYGAFFDAAPNLQGMFRAPRAAMGLRILAGMETFIINAGNPPGLRKEVEAIAFNHLDLDVTGPRVELFRESTLEVFDLELGALFGTRARLGLSAVMTYAGGAYIHCRREYAARIRLLQRSWNTAAKKGADVGEVEDLDSKSDESEEEEEVPQETEAANEVAKTQEGQEGVTKASALKVPTTFDEMFLFNAAVMGYANSNWMKFILEYFDPIVTNVANSYRLQEECDVLSLNLAKCKGEINLPEFKAVMLASLRSLVPKDWNSQHEVAWNWLWENVERLLRAQLGRPRTQQKAIERFLINLSQESLTGYCRDVYKRFFQLAPSGQDFFKQSTTRLFFIAEKIVEMTVEMYRTPKKMVEELSGLGLRHVGYGVPTELFSPYVSASVEVIRTMTTDETTETAFRWSLTLIAKIMVRTLVEGSTVVMQAINTNVEKNLRRAISVAPRGKRAMELLKITVGTQSISPLYWAIESGSLICAQAMLEDLLTIRADRDNYYYGADALFTRHPEVIKKLASSAPSLLDCLLDGLIWRSRVIVNGTRRVNCYLKHLVQDGDGKPHQALQWLVEYGNPITISMFTVVLVADLMWTRLVAYQFLIGRCYFLFTLCVAVTSQSFLSLGPGEQETYERNIVIFACRIFIYCGSMCKILYNQLKLLQTDCRNHAFDRRCCIPIPQFLFSLKEAGNFVLLWILLGMCIQEPLWWCAQFTSTDEYLIFTTHCAAGSGSSAGRRLYSAFSCIAILLYWTLVLDFTIFSMHISAYVLVFGRVLSEVFLFVMALIFMIIAFASAVSAIEHEIDEFSGISTWLISLTQMALGMFPHDNYEQMKAEAGILMVISVFILMVSIILVNLLVAQLNQAYQHVYTDMQGYARLNRASVIVSTLEQISMKRWARFLEGLKLNDRLEFNEGDVGLPGGVQIVEPASAHIVTVDSIRRFGGSSATTMPWPEEDDSMEDRFDRLEKLFMSTAKKMGGKRRRKKDNGSSLLSGLSGANSGGSDDSGGSDGS</sequence>
<feature type="transmembrane region" description="Helical" evidence="3">
    <location>
        <begin position="652"/>
        <end position="672"/>
    </location>
</feature>
<protein>
    <recommendedName>
        <fullName evidence="6">Globin family profile domain-containing protein</fullName>
    </recommendedName>
</protein>
<feature type="transmembrane region" description="Helical" evidence="3">
    <location>
        <begin position="714"/>
        <end position="733"/>
    </location>
</feature>
<dbReference type="PANTHER" id="PTHR10582">
    <property type="entry name" value="TRANSIENT RECEPTOR POTENTIAL ION CHANNEL PROTEIN"/>
    <property type="match status" value="1"/>
</dbReference>
<evidence type="ECO:0000313" key="5">
    <source>
        <dbReference type="Proteomes" id="UP000604046"/>
    </source>
</evidence>
<keyword evidence="3" id="KW-0812">Transmembrane</keyword>
<keyword evidence="3" id="KW-0472">Membrane</keyword>
<feature type="region of interest" description="Disordered" evidence="2">
    <location>
        <begin position="1049"/>
        <end position="1088"/>
    </location>
</feature>